<reference evidence="7 8" key="1">
    <citation type="submission" date="2016-10" db="EMBL/GenBank/DDBJ databases">
        <title>Draft genome sequence of Coniochaeta ligniaria NRRL30616, a lignocellulolytic fungus for bioabatement of inhibitors in plant biomass hydrolysates.</title>
        <authorList>
            <consortium name="DOE Joint Genome Institute"/>
            <person name="Jimenez D.J."/>
            <person name="Hector R.E."/>
            <person name="Riley R."/>
            <person name="Sun H."/>
            <person name="Grigoriev I.V."/>
            <person name="Van Elsas J.D."/>
            <person name="Nichols N.N."/>
        </authorList>
    </citation>
    <scope>NUCLEOTIDE SEQUENCE [LARGE SCALE GENOMIC DNA]</scope>
    <source>
        <strain evidence="7 8">NRRL 30616</strain>
    </source>
</reference>
<name>A0A1J7JF91_9PEZI</name>
<dbReference type="CDD" id="cd08249">
    <property type="entry name" value="enoyl_reductase_like"/>
    <property type="match status" value="1"/>
</dbReference>
<dbReference type="AlphaFoldDB" id="A0A1J7JF91"/>
<keyword evidence="8" id="KW-1185">Reference proteome</keyword>
<evidence type="ECO:0000256" key="4">
    <source>
        <dbReference type="ARBA" id="ARBA00022857"/>
    </source>
</evidence>
<dbReference type="OrthoDB" id="48317at2759"/>
<dbReference type="SUPFAM" id="SSF51735">
    <property type="entry name" value="NAD(P)-binding Rossmann-fold domains"/>
    <property type="match status" value="1"/>
</dbReference>
<feature type="domain" description="Enoyl reductase (ER)" evidence="6">
    <location>
        <begin position="16"/>
        <end position="354"/>
    </location>
</feature>
<evidence type="ECO:0000313" key="8">
    <source>
        <dbReference type="Proteomes" id="UP000182658"/>
    </source>
</evidence>
<accession>A0A1J7JF91</accession>
<dbReference type="PANTHER" id="PTHR45348">
    <property type="entry name" value="HYPOTHETICAL OXIDOREDUCTASE (EUROFUNG)"/>
    <property type="match status" value="1"/>
</dbReference>
<evidence type="ECO:0000256" key="5">
    <source>
        <dbReference type="ARBA" id="ARBA00023002"/>
    </source>
</evidence>
<dbReference type="InParanoid" id="A0A1J7JF91"/>
<protein>
    <submittedName>
        <fullName evidence="7">Putative zinc-binding dehydrogenase family oxidoreductase</fullName>
    </submittedName>
</protein>
<dbReference type="InterPro" id="IPR020843">
    <property type="entry name" value="ER"/>
</dbReference>
<dbReference type="InterPro" id="IPR036291">
    <property type="entry name" value="NAD(P)-bd_dom_sf"/>
</dbReference>
<dbReference type="Pfam" id="PF00107">
    <property type="entry name" value="ADH_zinc_N"/>
    <property type="match status" value="1"/>
</dbReference>
<dbReference type="Proteomes" id="UP000182658">
    <property type="component" value="Unassembled WGS sequence"/>
</dbReference>
<dbReference type="InterPro" id="IPR047122">
    <property type="entry name" value="Trans-enoyl_RdTase-like"/>
</dbReference>
<keyword evidence="3" id="KW-0547">Nucleotide-binding</keyword>
<dbReference type="GO" id="GO:0000166">
    <property type="term" value="F:nucleotide binding"/>
    <property type="evidence" value="ECO:0007669"/>
    <property type="project" value="UniProtKB-KW"/>
</dbReference>
<dbReference type="PANTHER" id="PTHR45348:SF1">
    <property type="entry name" value="TRANS-ENOYL REDUCTASE STHE"/>
    <property type="match status" value="1"/>
</dbReference>
<dbReference type="InterPro" id="IPR013149">
    <property type="entry name" value="ADH-like_C"/>
</dbReference>
<evidence type="ECO:0000256" key="3">
    <source>
        <dbReference type="ARBA" id="ARBA00022741"/>
    </source>
</evidence>
<comment type="similarity">
    <text evidence="1">Belongs to the zinc-containing alcohol dehydrogenase family.</text>
</comment>
<keyword evidence="5" id="KW-0560">Oxidoreductase</keyword>
<dbReference type="Gene3D" id="3.40.50.720">
    <property type="entry name" value="NAD(P)-binding Rossmann-like Domain"/>
    <property type="match status" value="1"/>
</dbReference>
<comment type="subunit">
    <text evidence="2">Monomer.</text>
</comment>
<gene>
    <name evidence="7" type="ORF">CONLIGDRAFT_646449</name>
</gene>
<dbReference type="InterPro" id="IPR011032">
    <property type="entry name" value="GroES-like_sf"/>
</dbReference>
<dbReference type="SMART" id="SM00829">
    <property type="entry name" value="PKS_ER"/>
    <property type="match status" value="1"/>
</dbReference>
<dbReference type="Gene3D" id="3.90.180.10">
    <property type="entry name" value="Medium-chain alcohol dehydrogenases, catalytic domain"/>
    <property type="match status" value="1"/>
</dbReference>
<dbReference type="STRING" id="1408157.A0A1J7JF91"/>
<dbReference type="EMBL" id="KV875100">
    <property type="protein sequence ID" value="OIW26266.1"/>
    <property type="molecule type" value="Genomic_DNA"/>
</dbReference>
<proteinExistence type="inferred from homology"/>
<dbReference type="Pfam" id="PF08240">
    <property type="entry name" value="ADH_N"/>
    <property type="match status" value="1"/>
</dbReference>
<evidence type="ECO:0000256" key="2">
    <source>
        <dbReference type="ARBA" id="ARBA00011245"/>
    </source>
</evidence>
<evidence type="ECO:0000256" key="1">
    <source>
        <dbReference type="ARBA" id="ARBA00008072"/>
    </source>
</evidence>
<dbReference type="SUPFAM" id="SSF50129">
    <property type="entry name" value="GroES-like"/>
    <property type="match status" value="1"/>
</dbReference>
<evidence type="ECO:0000313" key="7">
    <source>
        <dbReference type="EMBL" id="OIW26266.1"/>
    </source>
</evidence>
<organism evidence="7 8">
    <name type="scientific">Coniochaeta ligniaria NRRL 30616</name>
    <dbReference type="NCBI Taxonomy" id="1408157"/>
    <lineage>
        <taxon>Eukaryota</taxon>
        <taxon>Fungi</taxon>
        <taxon>Dikarya</taxon>
        <taxon>Ascomycota</taxon>
        <taxon>Pezizomycotina</taxon>
        <taxon>Sordariomycetes</taxon>
        <taxon>Sordariomycetidae</taxon>
        <taxon>Coniochaetales</taxon>
        <taxon>Coniochaetaceae</taxon>
        <taxon>Coniochaeta</taxon>
    </lineage>
</organism>
<evidence type="ECO:0000259" key="6">
    <source>
        <dbReference type="SMART" id="SM00829"/>
    </source>
</evidence>
<dbReference type="GO" id="GO:0016651">
    <property type="term" value="F:oxidoreductase activity, acting on NAD(P)H"/>
    <property type="evidence" value="ECO:0007669"/>
    <property type="project" value="InterPro"/>
</dbReference>
<keyword evidence="4" id="KW-0521">NADP</keyword>
<dbReference type="InterPro" id="IPR013154">
    <property type="entry name" value="ADH-like_N"/>
</dbReference>
<dbReference type="FunCoup" id="A0A1J7JF91">
    <property type="interactions" value="235"/>
</dbReference>
<sequence>MTEPSATQKAIVGSNGGQVELSTQAQVAATVGDVVLVRNKAVAVNPVDTKMAGPFITPGAILGSDFAGVVERAGSEAANHGIRVGDRVCGVLMGMNPLEPALGAFAELVGCHAADLLRIPDAFGFDEAASMNMGAMTAGLALFKVLDVPGYPLQAPTGPQPATVLVYGGSTATGTTALQLLKLAGLRVIATCSPANFDMVRGYGADTTFDYRDPACPAEIRALTKNSLRFVLDCISTTQSMEFCYSVVGRSGGRYAALEPFSPGIAATRKLIKPDWVLAPVMLGRPIGWPVPYKRDVMPDMVEFSVKWIKTLQELYDKRLLRPHPLVVRSGNLGGVLEGLQEVRAGKLSGKKLVYTL</sequence>